<dbReference type="PROSITE" id="PS50297">
    <property type="entry name" value="ANK_REP_REGION"/>
    <property type="match status" value="3"/>
</dbReference>
<dbReference type="EMBL" id="VSWD01000005">
    <property type="protein sequence ID" value="KAK3102787.1"/>
    <property type="molecule type" value="Genomic_DNA"/>
</dbReference>
<comment type="subunit">
    <text evidence="12">Interacts with CTTN/cortactin SH3 domain. Interacts with STRN, STRN4/zinedin and MOB4/phocein; this interactions mediate the association with the STRIPAK core complex and may regulate dendritic spine distribution of the STRIPAK complex in hippocampal neurons. Activation of glutamate receptors weakens the interaction with STRN and STRN4.</text>
</comment>
<keyword evidence="4" id="KW-0488">Methylation</keyword>
<feature type="region of interest" description="Disordered" evidence="15">
    <location>
        <begin position="437"/>
        <end position="502"/>
    </location>
</feature>
<feature type="domain" description="Cortactin-binding protein-2 N-terminal" evidence="17">
    <location>
        <begin position="32"/>
        <end position="221"/>
    </location>
</feature>
<dbReference type="InterPro" id="IPR002110">
    <property type="entry name" value="Ankyrin_rpt"/>
</dbReference>
<feature type="domain" description="CortBP2/NAV1-like AAA+ ATPase lid" evidence="18">
    <location>
        <begin position="1158"/>
        <end position="1226"/>
    </location>
</feature>
<protein>
    <recommendedName>
        <fullName evidence="3">Cortactin-binding protein 2</fullName>
    </recommendedName>
</protein>
<dbReference type="InterPro" id="IPR057568">
    <property type="entry name" value="CortBP2_NAV1-like_AAA_lid"/>
</dbReference>
<evidence type="ECO:0000313" key="19">
    <source>
        <dbReference type="EMBL" id="KAK3102787.1"/>
    </source>
</evidence>
<dbReference type="GO" id="GO:0005938">
    <property type="term" value="C:cell cortex"/>
    <property type="evidence" value="ECO:0007669"/>
    <property type="project" value="UniProtKB-SubCell"/>
</dbReference>
<feature type="region of interest" description="Disordered" evidence="15">
    <location>
        <begin position="1"/>
        <end position="28"/>
    </location>
</feature>
<dbReference type="Proteomes" id="UP001186944">
    <property type="component" value="Unassembled WGS sequence"/>
</dbReference>
<evidence type="ECO:0000256" key="3">
    <source>
        <dbReference type="ARBA" id="ARBA00017042"/>
    </source>
</evidence>
<dbReference type="Pfam" id="PF07728">
    <property type="entry name" value="AAA_5"/>
    <property type="match status" value="1"/>
</dbReference>
<feature type="domain" description="ATPase dynein-related AAA" evidence="16">
    <location>
        <begin position="977"/>
        <end position="1117"/>
    </location>
</feature>
<dbReference type="Pfam" id="PF09727">
    <property type="entry name" value="CortBP2"/>
    <property type="match status" value="1"/>
</dbReference>
<evidence type="ECO:0000256" key="15">
    <source>
        <dbReference type="SAM" id="MobiDB-lite"/>
    </source>
</evidence>
<feature type="region of interest" description="Disordered" evidence="15">
    <location>
        <begin position="1282"/>
        <end position="1341"/>
    </location>
</feature>
<dbReference type="PANTHER" id="PTHR23166">
    <property type="entry name" value="FILAMIN/GPBP-INTERACTING PROTEIN"/>
    <property type="match status" value="1"/>
</dbReference>
<feature type="compositionally biased region" description="Polar residues" evidence="15">
    <location>
        <begin position="450"/>
        <end position="465"/>
    </location>
</feature>
<evidence type="ECO:0000256" key="5">
    <source>
        <dbReference type="ARBA" id="ARBA00022490"/>
    </source>
</evidence>
<gene>
    <name evidence="19" type="ORF">FSP39_013909</name>
</gene>
<dbReference type="InterPro" id="IPR011704">
    <property type="entry name" value="ATPase_dyneun-rel_AAA"/>
</dbReference>
<dbReference type="Gene3D" id="3.40.50.300">
    <property type="entry name" value="P-loop containing nucleotide triphosphate hydrolases"/>
    <property type="match status" value="1"/>
</dbReference>
<evidence type="ECO:0000256" key="12">
    <source>
        <dbReference type="ARBA" id="ARBA00044767"/>
    </source>
</evidence>
<evidence type="ECO:0000256" key="2">
    <source>
        <dbReference type="ARBA" id="ARBA00004552"/>
    </source>
</evidence>
<dbReference type="PANTHER" id="PTHR23166:SF5">
    <property type="entry name" value="CTTNBP2 N-TERMINAL-LIKE PROTEIN"/>
    <property type="match status" value="1"/>
</dbReference>
<evidence type="ECO:0000256" key="13">
    <source>
        <dbReference type="PROSITE-ProRule" id="PRU00023"/>
    </source>
</evidence>
<evidence type="ECO:0000256" key="11">
    <source>
        <dbReference type="ARBA" id="ARBA00044742"/>
    </source>
</evidence>
<dbReference type="GO" id="GO:0016887">
    <property type="term" value="F:ATP hydrolysis activity"/>
    <property type="evidence" value="ECO:0007669"/>
    <property type="project" value="InterPro"/>
</dbReference>
<feature type="repeat" description="ANK" evidence="13">
    <location>
        <begin position="742"/>
        <end position="774"/>
    </location>
</feature>
<evidence type="ECO:0000256" key="6">
    <source>
        <dbReference type="ARBA" id="ARBA00022553"/>
    </source>
</evidence>
<name>A0AA88YCL5_PINIB</name>
<keyword evidence="7" id="KW-0677">Repeat</keyword>
<keyword evidence="6" id="KW-0597">Phosphoprotein</keyword>
<feature type="compositionally biased region" description="Polar residues" evidence="15">
    <location>
        <begin position="360"/>
        <end position="369"/>
    </location>
</feature>
<dbReference type="GO" id="GO:0043197">
    <property type="term" value="C:dendritic spine"/>
    <property type="evidence" value="ECO:0007669"/>
    <property type="project" value="UniProtKB-SubCell"/>
</dbReference>
<evidence type="ECO:0000256" key="8">
    <source>
        <dbReference type="ARBA" id="ARBA00023018"/>
    </source>
</evidence>
<dbReference type="SMART" id="SM00248">
    <property type="entry name" value="ANK"/>
    <property type="match status" value="4"/>
</dbReference>
<evidence type="ECO:0000313" key="20">
    <source>
        <dbReference type="Proteomes" id="UP001186944"/>
    </source>
</evidence>
<feature type="repeat" description="ANK" evidence="13">
    <location>
        <begin position="676"/>
        <end position="708"/>
    </location>
</feature>
<dbReference type="SUPFAM" id="SSF52540">
    <property type="entry name" value="P-loop containing nucleoside triphosphate hydrolases"/>
    <property type="match status" value="1"/>
</dbReference>
<proteinExistence type="predicted"/>
<keyword evidence="8" id="KW-0770">Synapse</keyword>
<evidence type="ECO:0000256" key="9">
    <source>
        <dbReference type="ARBA" id="ARBA00023054"/>
    </source>
</evidence>
<feature type="compositionally biased region" description="Polar residues" evidence="15">
    <location>
        <begin position="1287"/>
        <end position="1305"/>
    </location>
</feature>
<organism evidence="19 20">
    <name type="scientific">Pinctada imbricata</name>
    <name type="common">Atlantic pearl-oyster</name>
    <name type="synonym">Pinctada martensii</name>
    <dbReference type="NCBI Taxonomy" id="66713"/>
    <lineage>
        <taxon>Eukaryota</taxon>
        <taxon>Metazoa</taxon>
        <taxon>Spiralia</taxon>
        <taxon>Lophotrochozoa</taxon>
        <taxon>Mollusca</taxon>
        <taxon>Bivalvia</taxon>
        <taxon>Autobranchia</taxon>
        <taxon>Pteriomorphia</taxon>
        <taxon>Pterioida</taxon>
        <taxon>Pterioidea</taxon>
        <taxon>Pteriidae</taxon>
        <taxon>Pinctada</taxon>
    </lineage>
</organism>
<evidence type="ECO:0000256" key="1">
    <source>
        <dbReference type="ARBA" id="ARBA00004544"/>
    </source>
</evidence>
<accession>A0AA88YCL5</accession>
<comment type="function">
    <text evidence="11">Regulates the dendritic spine distribution of CTTN/cortactin in hippocampal neurons, and thus controls dendritic spinogenesis and dendritic spine maintenance. Associates with the striatin-interacting phosphatase and kinase (STRIPAK) core complex to regulate dendritic spine distribution of the STRIPAK complex in hippocampal neurons.</text>
</comment>
<dbReference type="InterPro" id="IPR050719">
    <property type="entry name" value="Cortactin-Actin_Reg"/>
</dbReference>
<evidence type="ECO:0000256" key="4">
    <source>
        <dbReference type="ARBA" id="ARBA00022481"/>
    </source>
</evidence>
<evidence type="ECO:0000256" key="14">
    <source>
        <dbReference type="SAM" id="Coils"/>
    </source>
</evidence>
<evidence type="ECO:0000256" key="10">
    <source>
        <dbReference type="ARBA" id="ARBA00023273"/>
    </source>
</evidence>
<feature type="region of interest" description="Disordered" evidence="15">
    <location>
        <begin position="331"/>
        <end position="384"/>
    </location>
</feature>
<comment type="caution">
    <text evidence="19">The sequence shown here is derived from an EMBL/GenBank/DDBJ whole genome shotgun (WGS) entry which is preliminary data.</text>
</comment>
<feature type="region of interest" description="Disordered" evidence="15">
    <location>
        <begin position="608"/>
        <end position="629"/>
    </location>
</feature>
<dbReference type="PROSITE" id="PS50088">
    <property type="entry name" value="ANK_REPEAT"/>
    <property type="match status" value="4"/>
</dbReference>
<evidence type="ECO:0000259" key="17">
    <source>
        <dbReference type="Pfam" id="PF09727"/>
    </source>
</evidence>
<sequence length="1411" mass="156521">MASRNAKAQGGGMYDTPEKLQSNTLKRHPKMDLSKTDLLRLLSYLEGELQARDVVIATLKAEKAKQLLYQAKYGRFGLGDPFMALQRDSDNMKDNSFDESAIKAMYDNQLAQLENLIATQRKAQLKMREQLAAAEKRYHKVCNELEDEKRKHAQDTAQGDDVTYMLEKERERLRQEIEYEKSQNKKMEKDLKKTLANLEEERANSIKHKQVAVMLIKEQKKLIEKLVKDRQKINKYEELLREEKDKTTNVVEGLVQESKKSLKMEAAMEKQMSDFEVEKEQLKGKLAKEEFINRDLACQIEALQHQVDLLQKQLIVEKTGTKDAFQSIEIKSSANPRGSGGSSMAIVSPTVGRSAPRYTKPTSTESSLRITDPPDRGRSTIDSNVQKTRMYGMQPVSQSPERQLVNDSPHVESPELRIAPIGAASIEKPEAYRVGTRVSASSPGGKILTVNVSHPNPAGTASNLSPRKIASSSPGGRGTPPPLPPNKPNISSPTPLQQSSKPALPAKIGVTVSKGVNLTGQESPKSSPRGIHIPISVVHSPGTVIPTTSHSSAGADKSASPLRKPAQLTEPVSAEVKINDFNTTHAETLDFLGPEMADLQNLLSSIMSDSDSSHNLDSSKSSSSSSSFPVSSLSSSLSSSDISSSPLHKLAAEGDLEALRKYVLEREADVNLPLKDGPTPLLFAAKYGHCECVKFLLDNGANPATCGDTRFSALHATAAEGHHACVKLLLDHGVNANTADHQNWTPLHMAATHGHLECCRLLLMYGAKLNVCSTKCLDVINKYSAIDVNIQDKWGRTVLDVANQACRQYLSHKDLHKQAQAAIFLETRFRSFQGEDNSSKLTAKSYIIGSLQLGEDTKWSELEANLASIVTSYFCQLDTGLKTKRTSRLDPEITSDAIQYTLGLDVKSIHSYEIGTYTWRAGSQNTEKLPYDVMCNSNVQKIVIILQDSIDTIACDVLFPVSVLHNYLRLLEHYKSVVFYGPEFTGKSYLAGHLANYLATKELSAGRLPSVHTVNLHTDFSHLDLVNTLLQTGCMMQNKTDTADTRSPILILENMETINISQVFGKLLPAIEHRGQYHAFAIDENGTGYYFVDNFYIIATMNKSRSTGLELAVQQRFRWVHFRIDIEPIRNLLARHYQRKFIQAGRGSLPIPDSLTFRAVEWVVCVWQRLNDGVGKLGLHDVVFGPHPFLSCPLESNDPSAIHSWLTVVWNEMIAPSVREAVICGTGRETTSPEGQQKVANTALYVLMQKAVVPGCPLSGVEKEKFLCTFSGSNELELQMRMDKSRTPVNNGHASRRSTGSNVHRSTPHKHKHRSSMGSEEREAIPSSLTSKRRSLSETSLKNSIEYEEKKEDIEAINLSAKVRKLEIRPPAIFQFSSQARPSSSSVRNSLNNESSDMPLRTVFIFGHFKV</sequence>
<evidence type="ECO:0000259" key="18">
    <source>
        <dbReference type="Pfam" id="PF25408"/>
    </source>
</evidence>
<dbReference type="GO" id="GO:0005524">
    <property type="term" value="F:ATP binding"/>
    <property type="evidence" value="ECO:0007669"/>
    <property type="project" value="InterPro"/>
</dbReference>
<dbReference type="InterPro" id="IPR027417">
    <property type="entry name" value="P-loop_NTPase"/>
</dbReference>
<evidence type="ECO:0000259" key="16">
    <source>
        <dbReference type="Pfam" id="PF07728"/>
    </source>
</evidence>
<keyword evidence="10" id="KW-0966">Cell projection</keyword>
<reference evidence="19" key="1">
    <citation type="submission" date="2019-08" db="EMBL/GenBank/DDBJ databases">
        <title>The improved chromosome-level genome for the pearl oyster Pinctada fucata martensii using PacBio sequencing and Hi-C.</title>
        <authorList>
            <person name="Zheng Z."/>
        </authorList>
    </citation>
    <scope>NUCLEOTIDE SEQUENCE</scope>
    <source>
        <strain evidence="19">ZZ-2019</strain>
        <tissue evidence="19">Adductor muscle</tissue>
    </source>
</reference>
<feature type="region of interest" description="Disordered" evidence="15">
    <location>
        <begin position="541"/>
        <end position="571"/>
    </location>
</feature>
<dbReference type="Pfam" id="PF12796">
    <property type="entry name" value="Ank_2"/>
    <property type="match status" value="2"/>
</dbReference>
<keyword evidence="5" id="KW-0963">Cytoplasm</keyword>
<dbReference type="SUPFAM" id="SSF48403">
    <property type="entry name" value="Ankyrin repeat"/>
    <property type="match status" value="1"/>
</dbReference>
<evidence type="ECO:0000256" key="7">
    <source>
        <dbReference type="ARBA" id="ARBA00022737"/>
    </source>
</evidence>
<keyword evidence="9 14" id="KW-0175">Coiled coil</keyword>
<feature type="repeat" description="ANK" evidence="13">
    <location>
        <begin position="642"/>
        <end position="675"/>
    </location>
</feature>
<feature type="repeat" description="ANK" evidence="13">
    <location>
        <begin position="709"/>
        <end position="741"/>
    </location>
</feature>
<dbReference type="Pfam" id="PF25408">
    <property type="entry name" value="AAA_lid_NAV1"/>
    <property type="match status" value="1"/>
</dbReference>
<comment type="subcellular location">
    <subcellularLocation>
        <location evidence="2">Cell projection</location>
        <location evidence="2">Dendritic spine</location>
    </subcellularLocation>
    <subcellularLocation>
        <location evidence="1">Cytoplasm</location>
        <location evidence="1">Cell cortex</location>
    </subcellularLocation>
</comment>
<feature type="compositionally biased region" description="Basic residues" evidence="15">
    <location>
        <begin position="1306"/>
        <end position="1315"/>
    </location>
</feature>
<feature type="coiled-coil region" evidence="14">
    <location>
        <begin position="103"/>
        <end position="313"/>
    </location>
</feature>
<dbReference type="Gene3D" id="1.25.40.20">
    <property type="entry name" value="Ankyrin repeat-containing domain"/>
    <property type="match status" value="1"/>
</dbReference>
<dbReference type="InterPro" id="IPR019131">
    <property type="entry name" value="Cortactin-binding_p2_N"/>
</dbReference>
<dbReference type="InterPro" id="IPR036770">
    <property type="entry name" value="Ankyrin_rpt-contain_sf"/>
</dbReference>
<keyword evidence="13" id="KW-0040">ANK repeat</keyword>
<keyword evidence="20" id="KW-1185">Reference proteome</keyword>